<feature type="domain" description="Integrase catalytic" evidence="1">
    <location>
        <begin position="1"/>
        <end position="71"/>
    </location>
</feature>
<evidence type="ECO:0000313" key="2">
    <source>
        <dbReference type="EMBL" id="CAF4427640.1"/>
    </source>
</evidence>
<gene>
    <name evidence="2" type="ORF">SRO942_LOCUS40969</name>
</gene>
<proteinExistence type="predicted"/>
<dbReference type="InterPro" id="IPR012337">
    <property type="entry name" value="RNaseH-like_sf"/>
</dbReference>
<dbReference type="GO" id="GO:0003676">
    <property type="term" value="F:nucleic acid binding"/>
    <property type="evidence" value="ECO:0007669"/>
    <property type="project" value="InterPro"/>
</dbReference>
<dbReference type="SUPFAM" id="SSF53098">
    <property type="entry name" value="Ribonuclease H-like"/>
    <property type="match status" value="1"/>
</dbReference>
<evidence type="ECO:0000259" key="1">
    <source>
        <dbReference type="PROSITE" id="PS50994"/>
    </source>
</evidence>
<reference evidence="2" key="1">
    <citation type="submission" date="2021-02" db="EMBL/GenBank/DDBJ databases">
        <authorList>
            <person name="Nowell W R."/>
        </authorList>
    </citation>
    <scope>NUCLEOTIDE SEQUENCE</scope>
</reference>
<dbReference type="AlphaFoldDB" id="A0A8S2WB09"/>
<dbReference type="InterPro" id="IPR001584">
    <property type="entry name" value="Integrase_cat-core"/>
</dbReference>
<dbReference type="PROSITE" id="PS50994">
    <property type="entry name" value="INTEGRASE"/>
    <property type="match status" value="1"/>
</dbReference>
<dbReference type="GO" id="GO:0015074">
    <property type="term" value="P:DNA integration"/>
    <property type="evidence" value="ECO:0007669"/>
    <property type="project" value="InterPro"/>
</dbReference>
<evidence type="ECO:0000313" key="3">
    <source>
        <dbReference type="Proteomes" id="UP000681722"/>
    </source>
</evidence>
<dbReference type="InterPro" id="IPR036397">
    <property type="entry name" value="RNaseH_sf"/>
</dbReference>
<dbReference type="Gene3D" id="3.30.420.10">
    <property type="entry name" value="Ribonuclease H-like superfamily/Ribonuclease H"/>
    <property type="match status" value="1"/>
</dbReference>
<accession>A0A8S2WB09</accession>
<dbReference type="OrthoDB" id="10057763at2759"/>
<dbReference type="EMBL" id="CAJOBC010094753">
    <property type="protein sequence ID" value="CAF4427640.1"/>
    <property type="molecule type" value="Genomic_DNA"/>
</dbReference>
<dbReference type="Proteomes" id="UP000681722">
    <property type="component" value="Unassembled WGS sequence"/>
</dbReference>
<comment type="caution">
    <text evidence="2">The sequence shown here is derived from an EMBL/GenBank/DDBJ whole genome shotgun (WGS) entry which is preliminary data.</text>
</comment>
<name>A0A8S2WB09_9BILA</name>
<protein>
    <recommendedName>
        <fullName evidence="1">Integrase catalytic domain-containing protein</fullName>
    </recommendedName>
</protein>
<organism evidence="2 3">
    <name type="scientific">Didymodactylos carnosus</name>
    <dbReference type="NCBI Taxonomy" id="1234261"/>
    <lineage>
        <taxon>Eukaryota</taxon>
        <taxon>Metazoa</taxon>
        <taxon>Spiralia</taxon>
        <taxon>Gnathifera</taxon>
        <taxon>Rotifera</taxon>
        <taxon>Eurotatoria</taxon>
        <taxon>Bdelloidea</taxon>
        <taxon>Philodinida</taxon>
        <taxon>Philodinidae</taxon>
        <taxon>Didymodactylos</taxon>
    </lineage>
</organism>
<sequence>MGFVRGRPRHPQSQGCIERANGVLCDALGKWLCTNNSSHWSEGLLPVIYGINTRVSSVTKKSPYEVLFDQAPRSDSEFWKIIDEKKIVDEEDLPSPVDDADNMVIGQLDSSFDVHNGIDQEVVPIVEKLTDDAVSNSFLDISLTEKTPHTNSDLISFDSPIKNAIHLSNSHSNVPSTSSPHIYDPEIRSTITLLDELSELIAPILPSSSSSNKIRSRTFSDVDQPSSNLSFSRHDPIRHAATDNYLRTVTKKQKKYDEHLLNLEQKFVVNDCVGVRIDTVDRTNTDPKLLPCLIVAKSSKDGTGVFRLACQYGKLLNLFPVQDLVDLKSSCPQELRQTDVNALDNVTFIEACKLYARGSVSGSTCDCKSKCATKHCPCKKAGVPCSTKCHSKRGQCNNIGE</sequence>